<name>A0ABP8MGX2_9BACT</name>
<evidence type="ECO:0000313" key="3">
    <source>
        <dbReference type="EMBL" id="GAA4449399.1"/>
    </source>
</evidence>
<gene>
    <name evidence="3" type="ORF">GCM10023092_03460</name>
</gene>
<keyword evidence="1" id="KW-1133">Transmembrane helix</keyword>
<dbReference type="Pfam" id="PF10099">
    <property type="entry name" value="RskA_C"/>
    <property type="match status" value="1"/>
</dbReference>
<keyword evidence="4" id="KW-1185">Reference proteome</keyword>
<protein>
    <recommendedName>
        <fullName evidence="2">Anti-sigma K factor RskA C-terminal domain-containing protein</fullName>
    </recommendedName>
</protein>
<keyword evidence="1" id="KW-0472">Membrane</keyword>
<organism evidence="3 4">
    <name type="scientific">Rurimicrobium arvi</name>
    <dbReference type="NCBI Taxonomy" id="2049916"/>
    <lineage>
        <taxon>Bacteria</taxon>
        <taxon>Pseudomonadati</taxon>
        <taxon>Bacteroidota</taxon>
        <taxon>Chitinophagia</taxon>
        <taxon>Chitinophagales</taxon>
        <taxon>Chitinophagaceae</taxon>
        <taxon>Rurimicrobium</taxon>
    </lineage>
</organism>
<proteinExistence type="predicted"/>
<dbReference type="PANTHER" id="PTHR37461:SF1">
    <property type="entry name" value="ANTI-SIGMA-K FACTOR RSKA"/>
    <property type="match status" value="1"/>
</dbReference>
<dbReference type="RefSeq" id="WP_344822059.1">
    <property type="nucleotide sequence ID" value="NZ_BAABEZ010000002.1"/>
</dbReference>
<reference evidence="4" key="1">
    <citation type="journal article" date="2019" name="Int. J. Syst. Evol. Microbiol.">
        <title>The Global Catalogue of Microorganisms (GCM) 10K type strain sequencing project: providing services to taxonomists for standard genome sequencing and annotation.</title>
        <authorList>
            <consortium name="The Broad Institute Genomics Platform"/>
            <consortium name="The Broad Institute Genome Sequencing Center for Infectious Disease"/>
            <person name="Wu L."/>
            <person name="Ma J."/>
        </authorList>
    </citation>
    <scope>NUCLEOTIDE SEQUENCE [LARGE SCALE GENOMIC DNA]</scope>
    <source>
        <strain evidence="4">JCM 31921</strain>
    </source>
</reference>
<dbReference type="PANTHER" id="PTHR37461">
    <property type="entry name" value="ANTI-SIGMA-K FACTOR RSKA"/>
    <property type="match status" value="1"/>
</dbReference>
<evidence type="ECO:0000313" key="4">
    <source>
        <dbReference type="Proteomes" id="UP001501410"/>
    </source>
</evidence>
<feature type="transmembrane region" description="Helical" evidence="1">
    <location>
        <begin position="98"/>
        <end position="118"/>
    </location>
</feature>
<feature type="domain" description="Anti-sigma K factor RskA C-terminal" evidence="2">
    <location>
        <begin position="99"/>
        <end position="257"/>
    </location>
</feature>
<dbReference type="InterPro" id="IPR018764">
    <property type="entry name" value="RskA_C"/>
</dbReference>
<sequence length="268" mass="29166">MNIAEYIESGVIEAYVSGIASEAEVRELEQLMLQYPELKEAVLECQAVMGTYAASYRKEPPGALKENIRERLIAEDLLIPAVVNIRAEAPVRRSIPTWAMAASLVLLVGSVITNLVLLSNQQQLKTEMNQVAALQKATLQEKQLALAKSESMLQAMRVLELPKLKKINLAGVAGHEAHSGMLYWDGATGDVFLDLASMPAAPEGKQYQLWAIVDGKPVDAGVYDGSPDTLMQRMKTIARAEMFAITIERKGGSPNPTLDQMVVAGKTS</sequence>
<dbReference type="EMBL" id="BAABEZ010000002">
    <property type="protein sequence ID" value="GAA4449399.1"/>
    <property type="molecule type" value="Genomic_DNA"/>
</dbReference>
<keyword evidence="1" id="KW-0812">Transmembrane</keyword>
<dbReference type="Proteomes" id="UP001501410">
    <property type="component" value="Unassembled WGS sequence"/>
</dbReference>
<evidence type="ECO:0000256" key="1">
    <source>
        <dbReference type="SAM" id="Phobius"/>
    </source>
</evidence>
<comment type="caution">
    <text evidence="3">The sequence shown here is derived from an EMBL/GenBank/DDBJ whole genome shotgun (WGS) entry which is preliminary data.</text>
</comment>
<accession>A0ABP8MGX2</accession>
<evidence type="ECO:0000259" key="2">
    <source>
        <dbReference type="Pfam" id="PF10099"/>
    </source>
</evidence>
<dbReference type="InterPro" id="IPR051474">
    <property type="entry name" value="Anti-sigma-K/W_factor"/>
</dbReference>